<feature type="transmembrane region" description="Helical" evidence="5">
    <location>
        <begin position="164"/>
        <end position="183"/>
    </location>
</feature>
<feature type="transmembrane region" description="Helical" evidence="5">
    <location>
        <begin position="761"/>
        <end position="780"/>
    </location>
</feature>
<evidence type="ECO:0000313" key="6">
    <source>
        <dbReference type="EMBL" id="EJU02765.1"/>
    </source>
</evidence>
<feature type="transmembrane region" description="Helical" evidence="5">
    <location>
        <begin position="31"/>
        <end position="50"/>
    </location>
</feature>
<evidence type="ECO:0000256" key="4">
    <source>
        <dbReference type="ARBA" id="ARBA00023136"/>
    </source>
</evidence>
<evidence type="ECO:0000256" key="2">
    <source>
        <dbReference type="ARBA" id="ARBA00022692"/>
    </source>
</evidence>
<keyword evidence="4 5" id="KW-0472">Membrane</keyword>
<protein>
    <submittedName>
        <fullName evidence="6">Uncharacterized protein</fullName>
    </submittedName>
</protein>
<keyword evidence="3 5" id="KW-1133">Transmembrane helix</keyword>
<feature type="transmembrane region" description="Helical" evidence="5">
    <location>
        <begin position="617"/>
        <end position="634"/>
    </location>
</feature>
<feature type="transmembrane region" description="Helical" evidence="5">
    <location>
        <begin position="127"/>
        <end position="144"/>
    </location>
</feature>
<dbReference type="GeneID" id="63685133"/>
<dbReference type="InterPro" id="IPR052430">
    <property type="entry name" value="IVT-Associated"/>
</dbReference>
<dbReference type="STRING" id="1858805.M5G3G8"/>
<name>M5G3G8_DACPD</name>
<feature type="transmembrane region" description="Helical" evidence="5">
    <location>
        <begin position="56"/>
        <end position="74"/>
    </location>
</feature>
<reference evidence="6 7" key="1">
    <citation type="journal article" date="2012" name="Science">
        <title>The Paleozoic origin of enzymatic lignin decomposition reconstructed from 31 fungal genomes.</title>
        <authorList>
            <person name="Floudas D."/>
            <person name="Binder M."/>
            <person name="Riley R."/>
            <person name="Barry K."/>
            <person name="Blanchette R.A."/>
            <person name="Henrissat B."/>
            <person name="Martinez A.T."/>
            <person name="Otillar R."/>
            <person name="Spatafora J.W."/>
            <person name="Yadav J.S."/>
            <person name="Aerts A."/>
            <person name="Benoit I."/>
            <person name="Boyd A."/>
            <person name="Carlson A."/>
            <person name="Copeland A."/>
            <person name="Coutinho P.M."/>
            <person name="de Vries R.P."/>
            <person name="Ferreira P."/>
            <person name="Findley K."/>
            <person name="Foster B."/>
            <person name="Gaskell J."/>
            <person name="Glotzer D."/>
            <person name="Gorecki P."/>
            <person name="Heitman J."/>
            <person name="Hesse C."/>
            <person name="Hori C."/>
            <person name="Igarashi K."/>
            <person name="Jurgens J.A."/>
            <person name="Kallen N."/>
            <person name="Kersten P."/>
            <person name="Kohler A."/>
            <person name="Kuees U."/>
            <person name="Kumar T.K.A."/>
            <person name="Kuo A."/>
            <person name="LaButti K."/>
            <person name="Larrondo L.F."/>
            <person name="Lindquist E."/>
            <person name="Ling A."/>
            <person name="Lombard V."/>
            <person name="Lucas S."/>
            <person name="Lundell T."/>
            <person name="Martin R."/>
            <person name="McLaughlin D.J."/>
            <person name="Morgenstern I."/>
            <person name="Morin E."/>
            <person name="Murat C."/>
            <person name="Nagy L.G."/>
            <person name="Nolan M."/>
            <person name="Ohm R.A."/>
            <person name="Patyshakuliyeva A."/>
            <person name="Rokas A."/>
            <person name="Ruiz-Duenas F.J."/>
            <person name="Sabat G."/>
            <person name="Salamov A."/>
            <person name="Samejima M."/>
            <person name="Schmutz J."/>
            <person name="Slot J.C."/>
            <person name="St John F."/>
            <person name="Stenlid J."/>
            <person name="Sun H."/>
            <person name="Sun S."/>
            <person name="Syed K."/>
            <person name="Tsang A."/>
            <person name="Wiebenga A."/>
            <person name="Young D."/>
            <person name="Pisabarro A."/>
            <person name="Eastwood D.C."/>
            <person name="Martin F."/>
            <person name="Cullen D."/>
            <person name="Grigoriev I.V."/>
            <person name="Hibbett D.S."/>
        </authorList>
    </citation>
    <scope>NUCLEOTIDE SEQUENCE [LARGE SCALE GENOMIC DNA]</scope>
    <source>
        <strain evidence="6 7">DJM-731 SS1</strain>
    </source>
</reference>
<dbReference type="EMBL" id="JH795861">
    <property type="protein sequence ID" value="EJU02765.1"/>
    <property type="molecule type" value="Genomic_DNA"/>
</dbReference>
<feature type="transmembrane region" description="Helical" evidence="5">
    <location>
        <begin position="640"/>
        <end position="658"/>
    </location>
</feature>
<keyword evidence="2 5" id="KW-0812">Transmembrane</keyword>
<dbReference type="Proteomes" id="UP000030653">
    <property type="component" value="Unassembled WGS sequence"/>
</dbReference>
<evidence type="ECO:0000313" key="7">
    <source>
        <dbReference type="Proteomes" id="UP000030653"/>
    </source>
</evidence>
<evidence type="ECO:0000256" key="3">
    <source>
        <dbReference type="ARBA" id="ARBA00022989"/>
    </source>
</evidence>
<dbReference type="GO" id="GO:0016020">
    <property type="term" value="C:membrane"/>
    <property type="evidence" value="ECO:0007669"/>
    <property type="project" value="UniProtKB-SubCell"/>
</dbReference>
<dbReference type="PANTHER" id="PTHR47804:SF3">
    <property type="entry name" value="PROTEIN BRE4"/>
    <property type="match status" value="1"/>
</dbReference>
<feature type="transmembrane region" description="Helical" evidence="5">
    <location>
        <begin position="694"/>
        <end position="715"/>
    </location>
</feature>
<sequence>MVLSISTIGKNFFDWLRFIFSKKGIPTWKGTLAYVIAYILAFINPFTELIAAPPQVSGLMIIVVLAVAGAPVGICMDGMIWIIFGIMLGALCAYILSYLAGALVAQGIVYFILVYIFSYAKAVSLKYLAFTLLGIVWCVSGVAASLQNNNQPNIPFIVGTIQAYFWGSAIVFFVNLFVFPVSCETVLRNTMVSALGHMDTLSRLLLQAYAFDLTEADAILRTQLVGQLRRETDVIEQMLAGTYFEISWSKWSMGDITGQTKVIRKLHETLMSINADYAAAEKAGCLREIRDRFLQNTVPDMKRVSTGRDLRSSCKDRLINVRAAISLTISELLLALDPTFQSLKTQDITNPLDLERQNMADQTGPDIQNEEIIRAFKQRFAEEIDKHDLAATATSSATILSPSSDMTGTVKSSFADTPVAIRALHENVNRWTSPQLDIVGHLLLSGGFDAKDRPLVLNAPLASIAHTFGQESSPGVVGSSEAPFPYTLRLGSIAPSVNSDDTEKDGEELSLVDSATDRVGQALVRMYSLMFAVHRLSGEVQELYEAVLSSDGRRRRLHLHCYQHLVSRTRTKGHSSTVPLTEAAQSIGAQSASLPKRRFWDWLLIAEQSLLGPRNVYAFKLTLAIEILTILLWAPVVRTWFLSYGLPITVVTVVLLVTPTFGETYIWTAQQLGGVLGYITALILLEIFRNVGGYAYNPYGIVCIIGVWTVPLMYIMHEVPIGFPFGLLALVFGAIYMCNNYVNVVILGAPYDTPSYSAAKALTTIAVGIALGVVFQFLILRNPARRTLRKGLISLLHNNRIYLSVLHAYFRFLQTPETSLSVPPAAYHAVELELERREAGIRGQIGNIAPMIGNVFGEPYWDAPFGADAAKKVLEANEILLDRLKDARSAMRGQPFDPYLAQNFVWVLAPYRRQWNVTVRMALYLSAASLSAQTPLPADMLRVPWKFVNDMVQDSLSLSASLGKSDEGRAALKTQDFARFWYFLLVISAATEQVRAIEEACAAIYGTDETIY</sequence>
<comment type="subcellular location">
    <subcellularLocation>
        <location evidence="1">Membrane</location>
        <topology evidence="1">Multi-pass membrane protein</topology>
    </subcellularLocation>
</comment>
<feature type="transmembrane region" description="Helical" evidence="5">
    <location>
        <begin position="727"/>
        <end position="749"/>
    </location>
</feature>
<dbReference type="AlphaFoldDB" id="M5G3G8"/>
<dbReference type="OMA" id="MSINADY"/>
<gene>
    <name evidence="6" type="ORF">DACRYDRAFT_115750</name>
</gene>
<organism evidence="6 7">
    <name type="scientific">Dacryopinax primogenitus (strain DJM 731)</name>
    <name type="common">Brown rot fungus</name>
    <dbReference type="NCBI Taxonomy" id="1858805"/>
    <lineage>
        <taxon>Eukaryota</taxon>
        <taxon>Fungi</taxon>
        <taxon>Dikarya</taxon>
        <taxon>Basidiomycota</taxon>
        <taxon>Agaricomycotina</taxon>
        <taxon>Dacrymycetes</taxon>
        <taxon>Dacrymycetales</taxon>
        <taxon>Dacrymycetaceae</taxon>
        <taxon>Dacryopinax</taxon>
    </lineage>
</organism>
<keyword evidence="7" id="KW-1185">Reference proteome</keyword>
<proteinExistence type="predicted"/>
<evidence type="ECO:0000256" key="5">
    <source>
        <dbReference type="SAM" id="Phobius"/>
    </source>
</evidence>
<dbReference type="RefSeq" id="XP_040629659.1">
    <property type="nucleotide sequence ID" value="XM_040770071.1"/>
</dbReference>
<feature type="transmembrane region" description="Helical" evidence="5">
    <location>
        <begin position="665"/>
        <end position="688"/>
    </location>
</feature>
<evidence type="ECO:0000256" key="1">
    <source>
        <dbReference type="ARBA" id="ARBA00004141"/>
    </source>
</evidence>
<dbReference type="PANTHER" id="PTHR47804">
    <property type="entry name" value="60S RIBOSOMAL PROTEIN L19"/>
    <property type="match status" value="1"/>
</dbReference>
<dbReference type="HOGENOM" id="CLU_288223_0_0_1"/>
<accession>M5G3G8</accession>
<feature type="transmembrane region" description="Helical" evidence="5">
    <location>
        <begin position="102"/>
        <end position="120"/>
    </location>
</feature>
<dbReference type="OrthoDB" id="3350607at2759"/>